<keyword evidence="5 15" id="KW-0479">Metal-binding</keyword>
<protein>
    <recommendedName>
        <fullName evidence="4">alpha-amylase</fullName>
        <ecNumber evidence="4">3.2.1.1</ecNumber>
    </recommendedName>
</protein>
<dbReference type="InterPro" id="IPR013777">
    <property type="entry name" value="A-amylase-like"/>
</dbReference>
<evidence type="ECO:0000256" key="15">
    <source>
        <dbReference type="PIRSR" id="PIRSR001024-3"/>
    </source>
</evidence>
<feature type="binding site" evidence="17">
    <location>
        <position position="380"/>
    </location>
    <ligand>
        <name>substrate</name>
    </ligand>
</feature>
<dbReference type="Pfam" id="PF09260">
    <property type="entry name" value="A_amylase_dom_C"/>
    <property type="match status" value="1"/>
</dbReference>
<feature type="binding site" evidence="15">
    <location>
        <position position="157"/>
    </location>
    <ligand>
        <name>Ca(2+)</name>
        <dbReference type="ChEBI" id="CHEBI:29108"/>
        <label>1</label>
    </ligand>
</feature>
<evidence type="ECO:0000256" key="6">
    <source>
        <dbReference type="ARBA" id="ARBA00022729"/>
    </source>
</evidence>
<sequence>MRFSTEGFTSKVVAAILAFSRLVSAQPIIFDKRDVGSSADKWKDQSIYQIVTDRFARSDGSTTADCLVSDRKYCGGSYKGIIDKLDYIQGMGFTAIWISPVVEQIPDNTAYGYAYHGYWMKNIDELNTNFGTADELKQLASELHSRSMLLMVDVVYNHYAWNGDGSSVDYSSFTPFNQQSYFHDYCLITNYNDQTNVEDCWEGDTEVSLPDLSTEDNEVIGVFQTWVSDFVQNYSIDGLRIDSAKHVDTASLTKFEDASGVYNLGEVYQGDPTYTCPYQNYMKGVTNYPLYYPVYRFFSDTSATSSELTSMISTLQSSCSDVSLLGNFIENHDQVRFPSVTSDTSLIKNAMAFIILGDGIPIIYYGQEQGLNGGSDPANREALWLSGYNTDSEYYELISKLNQIRNQAIKKDSAYSTYKSSVVSSSDHYIATRKGSDANQLISIFNNLGSNGSQDITVSNTGYSSGDKVIDIISCNSVSAGDFGSLSVSISGGMPQVYAPSSVLSGSGICNQ</sequence>
<dbReference type="EMBL" id="HQ166039">
    <property type="protein sequence ID" value="ADQ44918.1"/>
    <property type="molecule type" value="Genomic_DNA"/>
</dbReference>
<dbReference type="CDD" id="cd11319">
    <property type="entry name" value="AmyAc_euk_AmyA"/>
    <property type="match status" value="1"/>
</dbReference>
<keyword evidence="10" id="KW-0325">Glycoprotein</keyword>
<feature type="binding site" evidence="15">
    <location>
        <position position="198"/>
    </location>
    <ligand>
        <name>Ca(2+)</name>
        <dbReference type="ChEBI" id="CHEBI:29108"/>
        <label>1</label>
    </ligand>
</feature>
<dbReference type="GO" id="GO:0005509">
    <property type="term" value="F:calcium ion binding"/>
    <property type="evidence" value="ECO:0007669"/>
    <property type="project" value="InterPro"/>
</dbReference>
<feature type="disulfide bond" evidence="16">
    <location>
        <begin position="66"/>
        <end position="74"/>
    </location>
</feature>
<organism evidence="20">
    <name type="scientific">Schwanniomyces occidentalis</name>
    <name type="common">Yeast</name>
    <name type="synonym">Debaryomyces occidentalis</name>
    <dbReference type="NCBI Taxonomy" id="27300"/>
    <lineage>
        <taxon>Eukaryota</taxon>
        <taxon>Fungi</taxon>
        <taxon>Dikarya</taxon>
        <taxon>Ascomycota</taxon>
        <taxon>Saccharomycotina</taxon>
        <taxon>Pichiomycetes</taxon>
        <taxon>Debaryomycetaceae</taxon>
        <taxon>Schwanniomyces</taxon>
    </lineage>
</organism>
<dbReference type="CAZy" id="GH13">
    <property type="family name" value="Glycoside Hydrolase Family 13"/>
</dbReference>
<evidence type="ECO:0000313" key="20">
    <source>
        <dbReference type="EMBL" id="ADQ44918.1"/>
    </source>
</evidence>
<dbReference type="SUPFAM" id="SSF51445">
    <property type="entry name" value="(Trans)glycosidases"/>
    <property type="match status" value="1"/>
</dbReference>
<feature type="binding site" evidence="17">
    <location>
        <position position="119"/>
    </location>
    <ligand>
        <name>substrate</name>
    </ligand>
</feature>
<dbReference type="SUPFAM" id="SSF51011">
    <property type="entry name" value="Glycosyl hydrolase domain"/>
    <property type="match status" value="1"/>
</dbReference>
<evidence type="ECO:0000256" key="16">
    <source>
        <dbReference type="PIRSR" id="PIRSR001024-4"/>
    </source>
</evidence>
<proteinExistence type="inferred from homology"/>
<feature type="binding site" evidence="17">
    <location>
        <position position="240"/>
    </location>
    <ligand>
        <name>substrate</name>
    </ligand>
</feature>
<evidence type="ECO:0000256" key="13">
    <source>
        <dbReference type="PIRSR" id="PIRSR001024-1"/>
    </source>
</evidence>
<evidence type="ECO:0000256" key="2">
    <source>
        <dbReference type="ARBA" id="ARBA00001913"/>
    </source>
</evidence>
<dbReference type="Gene3D" id="2.60.40.1180">
    <property type="entry name" value="Golgi alpha-mannosidase II"/>
    <property type="match status" value="1"/>
</dbReference>
<evidence type="ECO:0000256" key="7">
    <source>
        <dbReference type="ARBA" id="ARBA00022801"/>
    </source>
</evidence>
<comment type="catalytic activity">
    <reaction evidence="1">
        <text>Endohydrolysis of (1-&gt;4)-alpha-D-glucosidic linkages in polysaccharides containing three or more (1-&gt;4)-alpha-linked D-glucose units.</text>
        <dbReference type="EC" id="3.2.1.1"/>
    </reaction>
</comment>
<dbReference type="GO" id="GO:0004556">
    <property type="term" value="F:alpha-amylase activity"/>
    <property type="evidence" value="ECO:0007669"/>
    <property type="project" value="UniProtKB-EC"/>
</dbReference>
<dbReference type="AlphaFoldDB" id="E5KJ07"/>
<evidence type="ECO:0000256" key="11">
    <source>
        <dbReference type="ARBA" id="ARBA00023277"/>
    </source>
</evidence>
<evidence type="ECO:0000256" key="12">
    <source>
        <dbReference type="ARBA" id="ARBA00023295"/>
    </source>
</evidence>
<feature type="active site" description="Proton donor" evidence="13">
    <location>
        <position position="266"/>
    </location>
</feature>
<dbReference type="PANTHER" id="PTHR10357:SF215">
    <property type="entry name" value="ALPHA-AMYLASE 1"/>
    <property type="match status" value="1"/>
</dbReference>
<feature type="signal peptide" evidence="18">
    <location>
        <begin position="1"/>
        <end position="25"/>
    </location>
</feature>
<feature type="binding site" evidence="15">
    <location>
        <position position="266"/>
    </location>
    <ligand>
        <name>Ca(2+)</name>
        <dbReference type="ChEBI" id="CHEBI:29108"/>
        <label>2</label>
    </ligand>
</feature>
<comment type="cofactor">
    <cofactor evidence="2">
        <name>Ca(2+)</name>
        <dbReference type="ChEBI" id="CHEBI:29108"/>
    </cofactor>
</comment>
<dbReference type="Gene3D" id="3.20.20.80">
    <property type="entry name" value="Glycosidases"/>
    <property type="match status" value="1"/>
</dbReference>
<dbReference type="InterPro" id="IPR006047">
    <property type="entry name" value="GH13_cat_dom"/>
</dbReference>
<comment type="similarity">
    <text evidence="3">Belongs to the glycosyl hydrolase 13 family.</text>
</comment>
<evidence type="ECO:0000256" key="18">
    <source>
        <dbReference type="SAM" id="SignalP"/>
    </source>
</evidence>
<dbReference type="SMART" id="SM00642">
    <property type="entry name" value="Aamy"/>
    <property type="match status" value="1"/>
</dbReference>
<evidence type="ECO:0000256" key="4">
    <source>
        <dbReference type="ARBA" id="ARBA00012595"/>
    </source>
</evidence>
<feature type="binding site" evidence="17">
    <location>
        <position position="158"/>
    </location>
    <ligand>
        <name>substrate</name>
    </ligand>
</feature>
<dbReference type="EC" id="3.2.1.1" evidence="4"/>
<feature type="active site" description="Nucleophile" evidence="13">
    <location>
        <position position="242"/>
    </location>
</feature>
<feature type="disulfide bond" evidence="16">
    <location>
        <begin position="475"/>
        <end position="510"/>
    </location>
</feature>
<feature type="binding site" evidence="17">
    <location>
        <position position="333"/>
    </location>
    <ligand>
        <name>substrate</name>
    </ligand>
</feature>
<dbReference type="PIRSF" id="PIRSF001024">
    <property type="entry name" value="Alph-amyl_fung"/>
    <property type="match status" value="1"/>
</dbReference>
<evidence type="ECO:0000256" key="5">
    <source>
        <dbReference type="ARBA" id="ARBA00022723"/>
    </source>
</evidence>
<keyword evidence="6 18" id="KW-0732">Signal</keyword>
<feature type="binding site" evidence="15">
    <location>
        <position position="242"/>
    </location>
    <ligand>
        <name>Ca(2+)</name>
        <dbReference type="ChEBI" id="CHEBI:29108"/>
        <label>2</label>
    </ligand>
</feature>
<keyword evidence="8 15" id="KW-0106">Calcium</keyword>
<dbReference type="InterPro" id="IPR017853">
    <property type="entry name" value="GH"/>
</dbReference>
<keyword evidence="7 20" id="KW-0378">Hydrolase</keyword>
<evidence type="ECO:0000259" key="19">
    <source>
        <dbReference type="SMART" id="SM00642"/>
    </source>
</evidence>
<reference evidence="20" key="1">
    <citation type="submission" date="2010-08" db="EMBL/GenBank/DDBJ databases">
        <title>Cloning and expression of Schwanniomyces occidentalis alpha-amylase in Saccharomyces cerevisiae.</title>
        <authorList>
            <person name="Ziaei S."/>
            <person name="Nahvi I."/>
            <person name="Mobini M."/>
            <person name="Tavassoli M."/>
        </authorList>
    </citation>
    <scope>NUCLEOTIDE SEQUENCE</scope>
</reference>
<feature type="binding site" evidence="15">
    <location>
        <position position="246"/>
    </location>
    <ligand>
        <name>Ca(2+)</name>
        <dbReference type="ChEBI" id="CHEBI:29108"/>
        <label>1</label>
    </ligand>
</feature>
<feature type="domain" description="Glycosyl hydrolase family 13 catalytic" evidence="19">
    <location>
        <begin position="49"/>
        <end position="405"/>
    </location>
</feature>
<feature type="binding site" evidence="17">
    <location>
        <position position="270"/>
    </location>
    <ligand>
        <name>substrate</name>
    </ligand>
</feature>
<evidence type="ECO:0000256" key="3">
    <source>
        <dbReference type="ARBA" id="ARBA00008061"/>
    </source>
</evidence>
<feature type="binding site" evidence="15">
    <location>
        <position position="211"/>
    </location>
    <ligand>
        <name>Ca(2+)</name>
        <dbReference type="ChEBI" id="CHEBI:29108"/>
        <label>1</label>
    </ligand>
</feature>
<feature type="disulfide bond" evidence="16">
    <location>
        <begin position="186"/>
        <end position="200"/>
    </location>
</feature>
<dbReference type="Pfam" id="PF00128">
    <property type="entry name" value="Alpha-amylase"/>
    <property type="match status" value="1"/>
</dbReference>
<feature type="disulfide bond" evidence="16">
    <location>
        <begin position="276"/>
        <end position="319"/>
    </location>
</feature>
<dbReference type="InterPro" id="IPR013780">
    <property type="entry name" value="Glyco_hydro_b"/>
</dbReference>
<evidence type="ECO:0000256" key="1">
    <source>
        <dbReference type="ARBA" id="ARBA00000548"/>
    </source>
</evidence>
<dbReference type="InterPro" id="IPR015340">
    <property type="entry name" value="A_amylase_C_dom"/>
</dbReference>
<feature type="chain" id="PRO_5003196479" description="alpha-amylase" evidence="18">
    <location>
        <begin position="26"/>
        <end position="512"/>
    </location>
</feature>
<dbReference type="FunFam" id="3.20.20.80:FF:000120">
    <property type="entry name" value="Alpha-amylase A"/>
    <property type="match status" value="1"/>
</dbReference>
<feature type="site" description="Transition state stabilizer" evidence="14">
    <location>
        <position position="333"/>
    </location>
</feature>
<dbReference type="PANTHER" id="PTHR10357">
    <property type="entry name" value="ALPHA-AMYLASE FAMILY MEMBER"/>
    <property type="match status" value="1"/>
</dbReference>
<evidence type="ECO:0000256" key="9">
    <source>
        <dbReference type="ARBA" id="ARBA00023157"/>
    </source>
</evidence>
<keyword evidence="11" id="KW-0119">Carbohydrate metabolism</keyword>
<evidence type="ECO:0000256" key="14">
    <source>
        <dbReference type="PIRSR" id="PIRSR001024-2"/>
    </source>
</evidence>
<evidence type="ECO:0000256" key="17">
    <source>
        <dbReference type="PIRSR" id="PIRSR001024-5"/>
    </source>
</evidence>
<name>E5KJ07_SCHOC</name>
<accession>E5KJ07</accession>
<evidence type="ECO:0000256" key="8">
    <source>
        <dbReference type="ARBA" id="ARBA00022837"/>
    </source>
</evidence>
<dbReference type="GO" id="GO:0016052">
    <property type="term" value="P:carbohydrate catabolic process"/>
    <property type="evidence" value="ECO:0007669"/>
    <property type="project" value="InterPro"/>
</dbReference>
<keyword evidence="9 16" id="KW-1015">Disulfide bond</keyword>
<keyword evidence="12 20" id="KW-0326">Glycosidase</keyword>
<evidence type="ECO:0000256" key="10">
    <source>
        <dbReference type="ARBA" id="ARBA00023180"/>
    </source>
</evidence>